<gene>
    <name evidence="2" type="ORF">DV20_22045</name>
</gene>
<feature type="transmembrane region" description="Helical" evidence="1">
    <location>
        <begin position="12"/>
        <end position="37"/>
    </location>
</feature>
<keyword evidence="1" id="KW-0472">Membrane</keyword>
<dbReference type="EMBL" id="JMQI01000047">
    <property type="protein sequence ID" value="KDN19786.1"/>
    <property type="molecule type" value="Genomic_DNA"/>
</dbReference>
<reference evidence="2 3" key="1">
    <citation type="submission" date="2014-05" db="EMBL/GenBank/DDBJ databases">
        <title>Draft genome sequence of Amycolatopsis rifamycinica DSM 46095.</title>
        <authorList>
            <person name="Lal R."/>
            <person name="Saxena A."/>
            <person name="Kumari R."/>
            <person name="Mukherjee U."/>
            <person name="Singh P."/>
            <person name="Sangwan N."/>
            <person name="Mahato N.K."/>
        </authorList>
    </citation>
    <scope>NUCLEOTIDE SEQUENCE [LARGE SCALE GENOMIC DNA]</scope>
    <source>
        <strain evidence="2 3">DSM 46095</strain>
    </source>
</reference>
<comment type="caution">
    <text evidence="2">The sequence shown here is derived from an EMBL/GenBank/DDBJ whole genome shotgun (WGS) entry which is preliminary data.</text>
</comment>
<dbReference type="Proteomes" id="UP000027345">
    <property type="component" value="Unassembled WGS sequence"/>
</dbReference>
<sequence>MTEGALAVGHRIGRYFGVVSMLPALFLVLWSAALIASGAWRGRPRLESLGAAFGQPTVAKVAWILVLSLATGLFLHPLQFAMTQVLEGYWGHSRIGRILTGMRIDRYRRKQRELENRRATIGDQLRELVDARLELVWGKEHFGSWDDATYELNRRRLLMSERG</sequence>
<organism evidence="2 3">
    <name type="scientific">Amycolatopsis rifamycinica</name>
    <dbReference type="NCBI Taxonomy" id="287986"/>
    <lineage>
        <taxon>Bacteria</taxon>
        <taxon>Bacillati</taxon>
        <taxon>Actinomycetota</taxon>
        <taxon>Actinomycetes</taxon>
        <taxon>Pseudonocardiales</taxon>
        <taxon>Pseudonocardiaceae</taxon>
        <taxon>Amycolatopsis</taxon>
    </lineage>
</organism>
<dbReference type="AlphaFoldDB" id="A0A066TX84"/>
<proteinExistence type="predicted"/>
<keyword evidence="3" id="KW-1185">Reference proteome</keyword>
<name>A0A066TX84_9PSEU</name>
<evidence type="ECO:0000256" key="1">
    <source>
        <dbReference type="SAM" id="Phobius"/>
    </source>
</evidence>
<protein>
    <submittedName>
        <fullName evidence="2">Uncharacterized protein</fullName>
    </submittedName>
</protein>
<dbReference type="OrthoDB" id="529448at2"/>
<feature type="transmembrane region" description="Helical" evidence="1">
    <location>
        <begin position="57"/>
        <end position="75"/>
    </location>
</feature>
<dbReference type="STRING" id="287986.DV20_22045"/>
<keyword evidence="1" id="KW-1133">Transmembrane helix</keyword>
<evidence type="ECO:0000313" key="2">
    <source>
        <dbReference type="EMBL" id="KDN19786.1"/>
    </source>
</evidence>
<keyword evidence="1" id="KW-0812">Transmembrane</keyword>
<evidence type="ECO:0000313" key="3">
    <source>
        <dbReference type="Proteomes" id="UP000027345"/>
    </source>
</evidence>
<dbReference type="RefSeq" id="WP_043783131.1">
    <property type="nucleotide sequence ID" value="NZ_JMQI01000047.1"/>
</dbReference>
<accession>A0A066TX84</accession>